<dbReference type="Pfam" id="PF01839">
    <property type="entry name" value="FG-GAP"/>
    <property type="match status" value="1"/>
</dbReference>
<feature type="region of interest" description="Disordered" evidence="2">
    <location>
        <begin position="629"/>
        <end position="664"/>
    </location>
</feature>
<dbReference type="AlphaFoldDB" id="A0A7W3WJ14"/>
<dbReference type="InterPro" id="IPR028994">
    <property type="entry name" value="Integrin_alpha_N"/>
</dbReference>
<accession>A0A7W3WJ14</accession>
<dbReference type="NCBIfam" id="NF033679">
    <property type="entry name" value="DNRLRE_dom"/>
    <property type="match status" value="1"/>
</dbReference>
<dbReference type="Proteomes" id="UP000525686">
    <property type="component" value="Unassembled WGS sequence"/>
</dbReference>
<feature type="signal peptide" evidence="3">
    <location>
        <begin position="1"/>
        <end position="39"/>
    </location>
</feature>
<feature type="region of interest" description="Disordered" evidence="2">
    <location>
        <begin position="239"/>
        <end position="291"/>
    </location>
</feature>
<evidence type="ECO:0000313" key="4">
    <source>
        <dbReference type="EMBL" id="MBB1253251.1"/>
    </source>
</evidence>
<protein>
    <submittedName>
        <fullName evidence="4">VCBS repeat-containing protein</fullName>
    </submittedName>
</protein>
<reference evidence="5" key="1">
    <citation type="submission" date="2020-05" db="EMBL/GenBank/DDBJ databases">
        <title>Classification of alakaliphilic streptomycetes isolated from an alkaline soil next to Lonar Crater, India and a proposal for the recognition of Streptomyces alkaliterrae sp. nov.</title>
        <authorList>
            <person name="Golinska P."/>
        </authorList>
    </citation>
    <scope>NUCLEOTIDE SEQUENCE [LARGE SCALE GENOMIC DNA]</scope>
    <source>
        <strain evidence="5">OF3</strain>
    </source>
</reference>
<dbReference type="EMBL" id="JABJWZ010000044">
    <property type="protein sequence ID" value="MBB1253251.1"/>
    <property type="molecule type" value="Genomic_DNA"/>
</dbReference>
<comment type="caution">
    <text evidence="4">The sequence shown here is derived from an EMBL/GenBank/DDBJ whole genome shotgun (WGS) entry which is preliminary data.</text>
</comment>
<organism evidence="4 5">
    <name type="scientific">Streptomyces alkaliterrae</name>
    <dbReference type="NCBI Taxonomy" id="2213162"/>
    <lineage>
        <taxon>Bacteria</taxon>
        <taxon>Bacillati</taxon>
        <taxon>Actinomycetota</taxon>
        <taxon>Actinomycetes</taxon>
        <taxon>Kitasatosporales</taxon>
        <taxon>Streptomycetaceae</taxon>
        <taxon>Streptomyces</taxon>
    </lineage>
</organism>
<evidence type="ECO:0000256" key="2">
    <source>
        <dbReference type="SAM" id="MobiDB-lite"/>
    </source>
</evidence>
<dbReference type="InterPro" id="IPR013517">
    <property type="entry name" value="FG-GAP"/>
</dbReference>
<feature type="compositionally biased region" description="Polar residues" evidence="2">
    <location>
        <begin position="239"/>
        <end position="256"/>
    </location>
</feature>
<feature type="chain" id="PRO_5030713155" evidence="3">
    <location>
        <begin position="40"/>
        <end position="1015"/>
    </location>
</feature>
<name>A0A7W3WJ14_9ACTN</name>
<dbReference type="RefSeq" id="WP_181353877.1">
    <property type="nucleotide sequence ID" value="NZ_JABJWZ010000044.1"/>
</dbReference>
<proteinExistence type="predicted"/>
<evidence type="ECO:0000313" key="5">
    <source>
        <dbReference type="Proteomes" id="UP000525686"/>
    </source>
</evidence>
<dbReference type="SUPFAM" id="SSF69318">
    <property type="entry name" value="Integrin alpha N-terminal domain"/>
    <property type="match status" value="1"/>
</dbReference>
<evidence type="ECO:0000256" key="3">
    <source>
        <dbReference type="SAM" id="SignalP"/>
    </source>
</evidence>
<evidence type="ECO:0000256" key="1">
    <source>
        <dbReference type="ARBA" id="ARBA00022729"/>
    </source>
</evidence>
<gene>
    <name evidence="4" type="ORF">H3146_07685</name>
</gene>
<keyword evidence="1 3" id="KW-0732">Signal</keyword>
<sequence length="1015" mass="107433">MSDTRFRQLTRGRSPGGRALAAVLALATVSAIAPTAAQAKAQVGAASDSAPTAEERALEAAAESGKAVEVRELRSETSEVHATPDGTFRLTQHAQPVRVRKNGRWAPVDTTLAQVDGRVAARAAAGDVTFSPGGTGPLVTFKENGRELSLSWPKPLPRPVLEGNVARYPEVLPDVDLAVAADVDGFSQVLVVKTAEAARHPQLAKIDFGLRTKGLSLSADPDSGALSAKDPSGKALFTTSTARMWDSSRPTDTTPKSPAARTSPALTGSPAAAGRPEATPGDLEAGSRGAPVKVEVSRDSLALSPDRALLGDRRTTFPVFIDPRFSGSREAWTTAYKPYPNNSYWNGTGWGSSAKDARVGYESATRGTARSFFRMNAKGLAGVQVLDAQFNIKLTHSWSCSARPVELWLTGAISSATTWNKQPSWSTKLDTLNVAGGNESVGCADRGVDFKATEAARRAAANKWSNVTFGLRASNESDTFGWKRFAPNPTLIVEYNRTPKDPWNLDTVPSTHNGTDCGYSSQVWVGNTDVKLSAYVSDPDGGNVRVQFHLWATGKRYDPPGLLFDKSVTVSSKSTGTYAQITVPKTLLQQHLAASGGRYSWKARAHDAHSSSDWTPTLGAPGCQFGFDPNRPSKPPTVTSVQYPDGSDGTMGAPARTPGTFTIGSGGISDVVEYRYELDRYPPTRKAVPGSPGGSVQVSLTPASAGPHTLYVQSVDRAGNVSDTQRYTFLAESIGIRDKPGDLNGDGTPDFYSVDPGGELRLHRGESAGRMAPPVNVGPGWSGALITQRGDWTGSGYSDLVARRPDGKLWLYPNDGLGMVEEATRREVSQFVDEDGDAYFDPASIRDLVAIGDLSARTESAVVDLLAVIGDQLWFLPGYTDGYVDEPVLIGDGGWRDRTLVSPGDLDGDGATDLLVREPGGDLWLYRGQADPENAGATLPASLADPANRVRYATGWTPAARPLITAPGDGTGDGITDLWATDGGGRLLHVPGTASAAGTPVEVETSGWQGVRAVS</sequence>